<dbReference type="EMBL" id="JAPTGG010000004">
    <property type="protein sequence ID" value="MCZ0864802.1"/>
    <property type="molecule type" value="Genomic_DNA"/>
</dbReference>
<keyword evidence="1" id="KW-0732">Signal</keyword>
<organism evidence="2 3">
    <name type="scientific">Dasania phycosphaerae</name>
    <dbReference type="NCBI Taxonomy" id="2950436"/>
    <lineage>
        <taxon>Bacteria</taxon>
        <taxon>Pseudomonadati</taxon>
        <taxon>Pseudomonadota</taxon>
        <taxon>Gammaproteobacteria</taxon>
        <taxon>Cellvibrionales</taxon>
        <taxon>Spongiibacteraceae</taxon>
        <taxon>Dasania</taxon>
    </lineage>
</organism>
<protein>
    <recommendedName>
        <fullName evidence="4">DUF1585 domain-containing protein</fullName>
    </recommendedName>
</protein>
<dbReference type="AlphaFoldDB" id="A0A9J6RK66"/>
<evidence type="ECO:0000313" key="3">
    <source>
        <dbReference type="Proteomes" id="UP001069090"/>
    </source>
</evidence>
<comment type="caution">
    <text evidence="2">The sequence shown here is derived from an EMBL/GenBank/DDBJ whole genome shotgun (WGS) entry which is preliminary data.</text>
</comment>
<feature type="signal peptide" evidence="1">
    <location>
        <begin position="1"/>
        <end position="20"/>
    </location>
</feature>
<dbReference type="Proteomes" id="UP001069090">
    <property type="component" value="Unassembled WGS sequence"/>
</dbReference>
<accession>A0A9J6RK66</accession>
<reference evidence="2 3" key="1">
    <citation type="submission" date="2022-12" db="EMBL/GenBank/DDBJ databases">
        <title>Dasania phycosphaerae sp. nov., isolated from particulate material of the south coast of Korea.</title>
        <authorList>
            <person name="Jiang Y."/>
        </authorList>
    </citation>
    <scope>NUCLEOTIDE SEQUENCE [LARGE SCALE GENOMIC DNA]</scope>
    <source>
        <strain evidence="2 3">GY-19</strain>
    </source>
</reference>
<sequence length="432" mass="46807">MKAWITMLMVAAILPSLSMAGPREQARRIHDRLTGTPPSENMLNRMTAAITAGNAVQAAEYAMDGAPDIGSGAEAANGNFYNVVVKNWITPATNQSFNAFAPLNDYSATVIGMVRDSGATDTYTPSIMVDFRELLSGDIIYTGNIPGIPAYNNSDNNHYEFLENSAANMGDDSVLQYQPQSSVTGIATAGIAGVQTTRAAARAFFIDGTNRAMFRYTLVNHLCMDLEQLKDTTRPSDRIRQDVSRSPGLDSTLFLNQCVGCHSGMDPMAQAYAYHQYDYPTEADMPGASQEQREELGQLLYTPGAVQPKYLINATTFAPGYVTPNDHWTNYWRLGDNSERIGWLNPAIDDGTNLALNPQYSEGIGASSLGRELAHSKAFTSCQVKKTYRSVCGREPGPADSADVNSIAANFNASGNMKRVFAEVAVACANHL</sequence>
<gene>
    <name evidence="2" type="ORF">O0V09_06295</name>
</gene>
<feature type="chain" id="PRO_5039893519" description="DUF1585 domain-containing protein" evidence="1">
    <location>
        <begin position="21"/>
        <end position="432"/>
    </location>
</feature>
<evidence type="ECO:0000313" key="2">
    <source>
        <dbReference type="EMBL" id="MCZ0864802.1"/>
    </source>
</evidence>
<evidence type="ECO:0000256" key="1">
    <source>
        <dbReference type="SAM" id="SignalP"/>
    </source>
</evidence>
<evidence type="ECO:0008006" key="4">
    <source>
        <dbReference type="Google" id="ProtNLM"/>
    </source>
</evidence>
<dbReference type="RefSeq" id="WP_258330955.1">
    <property type="nucleotide sequence ID" value="NZ_JAPTGG010000004.1"/>
</dbReference>
<keyword evidence="3" id="KW-1185">Reference proteome</keyword>
<name>A0A9J6RK66_9GAMM</name>
<proteinExistence type="predicted"/>